<sequence length="147" mass="16548">KKIEFSIDSKEYMSKLADQRTIIIDASAIVGNITHHVVERFTLNSPKLEIKTPSIVKRNSSFNVTVNFRNPLTQILTNCSLIVEGKGFRRKIFKISDVAASSISKTAFNLRTSSFVSETFVVKLYTKALKESVGFAHIKIPQVQKEK</sequence>
<organism evidence="1 2">
    <name type="scientific">Leptotrombidium deliense</name>
    <dbReference type="NCBI Taxonomy" id="299467"/>
    <lineage>
        <taxon>Eukaryota</taxon>
        <taxon>Metazoa</taxon>
        <taxon>Ecdysozoa</taxon>
        <taxon>Arthropoda</taxon>
        <taxon>Chelicerata</taxon>
        <taxon>Arachnida</taxon>
        <taxon>Acari</taxon>
        <taxon>Acariformes</taxon>
        <taxon>Trombidiformes</taxon>
        <taxon>Prostigmata</taxon>
        <taxon>Anystina</taxon>
        <taxon>Parasitengona</taxon>
        <taxon>Trombiculoidea</taxon>
        <taxon>Trombiculidae</taxon>
        <taxon>Leptotrombidium</taxon>
    </lineage>
</organism>
<dbReference type="EMBL" id="NCKV01021535">
    <property type="protein sequence ID" value="RWS19927.1"/>
    <property type="molecule type" value="Genomic_DNA"/>
</dbReference>
<dbReference type="AlphaFoldDB" id="A0A443RX35"/>
<dbReference type="GO" id="GO:0003810">
    <property type="term" value="F:protein-glutamine gamma-glutamyltransferase activity"/>
    <property type="evidence" value="ECO:0007669"/>
    <property type="project" value="InterPro"/>
</dbReference>
<dbReference type="PANTHER" id="PTHR11590:SF40">
    <property type="entry name" value="HEMOCYTE PROTEIN-GLUTAMINE GAMMA-GLUTAMYLTRANSFERASE-LIKE PROTEIN"/>
    <property type="match status" value="1"/>
</dbReference>
<evidence type="ECO:0000313" key="2">
    <source>
        <dbReference type="Proteomes" id="UP000288716"/>
    </source>
</evidence>
<name>A0A443RX35_9ACAR</name>
<protein>
    <submittedName>
        <fullName evidence="1">Uncharacterized protein</fullName>
    </submittedName>
</protein>
<accession>A0A443RX35</accession>
<dbReference type="OrthoDB" id="437511at2759"/>
<dbReference type="InterPro" id="IPR050779">
    <property type="entry name" value="Transglutaminase"/>
</dbReference>
<proteinExistence type="predicted"/>
<dbReference type="Gene3D" id="2.60.40.10">
    <property type="entry name" value="Immunoglobulins"/>
    <property type="match status" value="1"/>
</dbReference>
<dbReference type="VEuPathDB" id="VectorBase:LDEU012113"/>
<feature type="non-terminal residue" evidence="1">
    <location>
        <position position="1"/>
    </location>
</feature>
<dbReference type="InterPro" id="IPR036238">
    <property type="entry name" value="Transglutaminase_C_sf"/>
</dbReference>
<dbReference type="InterPro" id="IPR013783">
    <property type="entry name" value="Ig-like_fold"/>
</dbReference>
<dbReference type="SUPFAM" id="SSF49309">
    <property type="entry name" value="Transglutaminase, two C-terminal domains"/>
    <property type="match status" value="1"/>
</dbReference>
<comment type="caution">
    <text evidence="1">The sequence shown here is derived from an EMBL/GenBank/DDBJ whole genome shotgun (WGS) entry which is preliminary data.</text>
</comment>
<gene>
    <name evidence="1" type="ORF">B4U80_14348</name>
</gene>
<reference evidence="1 2" key="1">
    <citation type="journal article" date="2018" name="Gigascience">
        <title>Genomes of trombidid mites reveal novel predicted allergens and laterally-transferred genes associated with secondary metabolism.</title>
        <authorList>
            <person name="Dong X."/>
            <person name="Chaisiri K."/>
            <person name="Xia D."/>
            <person name="Armstrong S.D."/>
            <person name="Fang Y."/>
            <person name="Donnelly M.J."/>
            <person name="Kadowaki T."/>
            <person name="McGarry J.W."/>
            <person name="Darby A.C."/>
            <person name="Makepeace B.L."/>
        </authorList>
    </citation>
    <scope>NUCLEOTIDE SEQUENCE [LARGE SCALE GENOMIC DNA]</scope>
    <source>
        <strain evidence="1">UoL-UT</strain>
    </source>
</reference>
<keyword evidence="2" id="KW-1185">Reference proteome</keyword>
<evidence type="ECO:0000313" key="1">
    <source>
        <dbReference type="EMBL" id="RWS19927.1"/>
    </source>
</evidence>
<dbReference type="PANTHER" id="PTHR11590">
    <property type="entry name" value="PROTEIN-GLUTAMINE GAMMA-GLUTAMYLTRANSFERASE"/>
    <property type="match status" value="1"/>
</dbReference>
<dbReference type="Proteomes" id="UP000288716">
    <property type="component" value="Unassembled WGS sequence"/>
</dbReference>